<comment type="caution">
    <text evidence="1">The sequence shown here is derived from an EMBL/GenBank/DDBJ whole genome shotgun (WGS) entry which is preliminary data.</text>
</comment>
<organism evidence="1 2">
    <name type="scientific">Gelidibacter salicanalis</name>
    <dbReference type="NCBI Taxonomy" id="291193"/>
    <lineage>
        <taxon>Bacteria</taxon>
        <taxon>Pseudomonadati</taxon>
        <taxon>Bacteroidota</taxon>
        <taxon>Flavobacteriia</taxon>
        <taxon>Flavobacteriales</taxon>
        <taxon>Flavobacteriaceae</taxon>
        <taxon>Gelidibacter</taxon>
    </lineage>
</organism>
<keyword evidence="2" id="KW-1185">Reference proteome</keyword>
<evidence type="ECO:0008006" key="3">
    <source>
        <dbReference type="Google" id="ProtNLM"/>
    </source>
</evidence>
<gene>
    <name evidence="1" type="ORF">ES711_02150</name>
</gene>
<dbReference type="Gene3D" id="3.20.20.80">
    <property type="entry name" value="Glycosidases"/>
    <property type="match status" value="1"/>
</dbReference>
<dbReference type="OrthoDB" id="9774262at2"/>
<dbReference type="AlphaFoldDB" id="A0A5C7AYF0"/>
<dbReference type="SUPFAM" id="SSF51445">
    <property type="entry name" value="(Trans)glycosidases"/>
    <property type="match status" value="1"/>
</dbReference>
<dbReference type="RefSeq" id="WP_146889280.1">
    <property type="nucleotide sequence ID" value="NZ_VORX01000001.1"/>
</dbReference>
<accession>A0A5C7AYF0</accession>
<dbReference type="InterPro" id="IPR017853">
    <property type="entry name" value="GH"/>
</dbReference>
<reference evidence="1 2" key="1">
    <citation type="submission" date="2019-08" db="EMBL/GenBank/DDBJ databases">
        <title>Genome sequence of Gelidibacter salicanalis IC162T.</title>
        <authorList>
            <person name="Bowman J.P."/>
        </authorList>
    </citation>
    <scope>NUCLEOTIDE SEQUENCE [LARGE SCALE GENOMIC DNA]</scope>
    <source>
        <strain evidence="1 2">IC162</strain>
    </source>
</reference>
<evidence type="ECO:0000313" key="1">
    <source>
        <dbReference type="EMBL" id="TXE10732.1"/>
    </source>
</evidence>
<dbReference type="Proteomes" id="UP000321734">
    <property type="component" value="Unassembled WGS sequence"/>
</dbReference>
<proteinExistence type="predicted"/>
<evidence type="ECO:0000313" key="2">
    <source>
        <dbReference type="Proteomes" id="UP000321734"/>
    </source>
</evidence>
<protein>
    <recommendedName>
        <fullName evidence="3">Glycoside hydrolase family 2 catalytic domain-containing protein</fullName>
    </recommendedName>
</protein>
<dbReference type="EMBL" id="VORX01000001">
    <property type="protein sequence ID" value="TXE10732.1"/>
    <property type="molecule type" value="Genomic_DNA"/>
</dbReference>
<sequence length="419" mass="49114">MFLHRNDKPYDEAKTVYIKEDGKGFKVYRNGAYFKIKGATGREYLKDLAEIGGNTIRIYDFNNIESILNEAHQNNLAVIVDIPLSKYTDGDNFYSDEVQISRYRDTIKKLVNTYKHHPALLFWNLGNELDYPLVIRKNDFINTFNNFIEVIQTEDPNHPVGTSIIPSRTQTLSIHLHSPQLDFIGFNAFGNLNTVKPLIEKLDYITNVLPYYISEYANNGPWEEETTLWSVPIEQTSTKKAEQYMAYYKSSILKDSVSMGDLVFFWGQKQEHTHTWFSIFDDEGRKSQIFYNLKSMWGKQTDPNDWPPQIKYMLIDHQGARDTLVYQSQDVKTAQLIFDSEIDSTYQFKWEIYKEGWNYEPQKKEKRPDRILMSVLLQKENSITFCIPEKEGPYRLFGYAYDQKGNFATSNTPFYVLNK</sequence>
<name>A0A5C7AYF0_9FLAO</name>